<organism evidence="4 5">
    <name type="scientific">Candidatus Kerfeldbacteria bacterium RIFCSPLOWO2_01_FULL_48_11</name>
    <dbReference type="NCBI Taxonomy" id="1798543"/>
    <lineage>
        <taxon>Bacteria</taxon>
        <taxon>Candidatus Kerfeldiibacteriota</taxon>
    </lineage>
</organism>
<name>A0A1G2B0S7_9BACT</name>
<dbReference type="Gene3D" id="2.70.70.10">
    <property type="entry name" value="Glucose Permease (Domain IIA)"/>
    <property type="match status" value="1"/>
</dbReference>
<evidence type="ECO:0000256" key="1">
    <source>
        <dbReference type="ARBA" id="ARBA00022729"/>
    </source>
</evidence>
<evidence type="ECO:0000313" key="5">
    <source>
        <dbReference type="Proteomes" id="UP000179164"/>
    </source>
</evidence>
<dbReference type="InterPro" id="IPR050570">
    <property type="entry name" value="Cell_wall_metabolism_enzyme"/>
</dbReference>
<dbReference type="PANTHER" id="PTHR21666:SF289">
    <property type="entry name" value="L-ALA--D-GLU ENDOPEPTIDASE"/>
    <property type="match status" value="1"/>
</dbReference>
<proteinExistence type="predicted"/>
<feature type="domain" description="M23ase beta-sheet core" evidence="3">
    <location>
        <begin position="315"/>
        <end position="415"/>
    </location>
</feature>
<evidence type="ECO:0000313" key="4">
    <source>
        <dbReference type="EMBL" id="OGY82792.1"/>
    </source>
</evidence>
<dbReference type="SUPFAM" id="SSF51261">
    <property type="entry name" value="Duplicated hybrid motif"/>
    <property type="match status" value="1"/>
</dbReference>
<dbReference type="CDD" id="cd12797">
    <property type="entry name" value="M23_peptidase"/>
    <property type="match status" value="1"/>
</dbReference>
<dbReference type="Gene3D" id="6.10.250.3150">
    <property type="match status" value="1"/>
</dbReference>
<keyword evidence="1" id="KW-0732">Signal</keyword>
<feature type="coiled-coil region" evidence="2">
    <location>
        <begin position="49"/>
        <end position="132"/>
    </location>
</feature>
<reference evidence="4 5" key="1">
    <citation type="journal article" date="2016" name="Nat. Commun.">
        <title>Thousands of microbial genomes shed light on interconnected biogeochemical processes in an aquifer system.</title>
        <authorList>
            <person name="Anantharaman K."/>
            <person name="Brown C.T."/>
            <person name="Hug L.A."/>
            <person name="Sharon I."/>
            <person name="Castelle C.J."/>
            <person name="Probst A.J."/>
            <person name="Thomas B.C."/>
            <person name="Singh A."/>
            <person name="Wilkins M.J."/>
            <person name="Karaoz U."/>
            <person name="Brodie E.L."/>
            <person name="Williams K.H."/>
            <person name="Hubbard S.S."/>
            <person name="Banfield J.F."/>
        </authorList>
    </citation>
    <scope>NUCLEOTIDE SEQUENCE [LARGE SCALE GENOMIC DNA]</scope>
</reference>
<evidence type="ECO:0000256" key="2">
    <source>
        <dbReference type="SAM" id="Coils"/>
    </source>
</evidence>
<evidence type="ECO:0000259" key="3">
    <source>
        <dbReference type="Pfam" id="PF01551"/>
    </source>
</evidence>
<accession>A0A1G2B0S7</accession>
<protein>
    <recommendedName>
        <fullName evidence="3">M23ase beta-sheet core domain-containing protein</fullName>
    </recommendedName>
</protein>
<dbReference type="Pfam" id="PF01551">
    <property type="entry name" value="Peptidase_M23"/>
    <property type="match status" value="1"/>
</dbReference>
<sequence>MVYFKQKQNHLMRAFPLVLGILVLAVFYFVHGGSELAAQASDNATTEEYQELNKQIEEKKLLIDEINQKIEQYEESLDIKRQEALSIQGQLTLLDSQITQTNADIERIKLESDRARLEIERLTLDIEKSREMLGMLKGQLSEYIRQLNISDSHDMLAVFLTNSSISGYFDYVKSLEDIETTISKNLTSLKDAKQELEEEQNVQSKKKEELSSLEGKLTLSIGDLESQQTYKLTLLDQTKESQEVFEDLLEEAQLDQKQINSEIYTIEQNVRDKLREGGDDLLDSNATLSWPVMSHNGISAYFQDPTYPYRKYFEHPAIDIRVPQGTALYAPADGYVARARNAGMGYSFIMIVHGNELSTVFGHVSRIDVSEEQYVVRGQQIGLSGGMPGTPGAGRLTTGPHLHFEVRLSGIPVNPLDYLP</sequence>
<dbReference type="PANTHER" id="PTHR21666">
    <property type="entry name" value="PEPTIDASE-RELATED"/>
    <property type="match status" value="1"/>
</dbReference>
<comment type="caution">
    <text evidence="4">The sequence shown here is derived from an EMBL/GenBank/DDBJ whole genome shotgun (WGS) entry which is preliminary data.</text>
</comment>
<dbReference type="EMBL" id="MHKE01000017">
    <property type="protein sequence ID" value="OGY82792.1"/>
    <property type="molecule type" value="Genomic_DNA"/>
</dbReference>
<feature type="coiled-coil region" evidence="2">
    <location>
        <begin position="179"/>
        <end position="255"/>
    </location>
</feature>
<dbReference type="InterPro" id="IPR011055">
    <property type="entry name" value="Dup_hybrid_motif"/>
</dbReference>
<keyword evidence="2" id="KW-0175">Coiled coil</keyword>
<dbReference type="STRING" id="1798543.A2898_04325"/>
<dbReference type="Proteomes" id="UP000179164">
    <property type="component" value="Unassembled WGS sequence"/>
</dbReference>
<dbReference type="InterPro" id="IPR016047">
    <property type="entry name" value="M23ase_b-sheet_dom"/>
</dbReference>
<dbReference type="GO" id="GO:0004222">
    <property type="term" value="F:metalloendopeptidase activity"/>
    <property type="evidence" value="ECO:0007669"/>
    <property type="project" value="TreeGrafter"/>
</dbReference>
<gene>
    <name evidence="4" type="ORF">A2898_04325</name>
</gene>
<dbReference type="AlphaFoldDB" id="A0A1G2B0S7"/>